<organism evidence="1 2">
    <name type="scientific">Acidipila rosea</name>
    <dbReference type="NCBI Taxonomy" id="768535"/>
    <lineage>
        <taxon>Bacteria</taxon>
        <taxon>Pseudomonadati</taxon>
        <taxon>Acidobacteriota</taxon>
        <taxon>Terriglobia</taxon>
        <taxon>Terriglobales</taxon>
        <taxon>Acidobacteriaceae</taxon>
        <taxon>Acidipila</taxon>
    </lineage>
</organism>
<dbReference type="PANTHER" id="PTHR42905">
    <property type="entry name" value="PHOSPHOENOLPYRUVATE CARBOXYLASE"/>
    <property type="match status" value="1"/>
</dbReference>
<dbReference type="Pfam" id="PF13714">
    <property type="entry name" value="PEP_mutase"/>
    <property type="match status" value="1"/>
</dbReference>
<reference evidence="1 2" key="1">
    <citation type="submission" date="2019-03" db="EMBL/GenBank/DDBJ databases">
        <title>Genomic Encyclopedia of Type Strains, Phase IV (KMG-IV): sequencing the most valuable type-strain genomes for metagenomic binning, comparative biology and taxonomic classification.</title>
        <authorList>
            <person name="Goeker M."/>
        </authorList>
    </citation>
    <scope>NUCLEOTIDE SEQUENCE [LARGE SCALE GENOMIC DNA]</scope>
    <source>
        <strain evidence="1 2">DSM 103428</strain>
    </source>
</reference>
<dbReference type="InterPro" id="IPR039556">
    <property type="entry name" value="ICL/PEPM"/>
</dbReference>
<dbReference type="SUPFAM" id="SSF51621">
    <property type="entry name" value="Phosphoenolpyruvate/pyruvate domain"/>
    <property type="match status" value="1"/>
</dbReference>
<dbReference type="Gene3D" id="3.20.20.60">
    <property type="entry name" value="Phosphoenolpyruvate-binding domains"/>
    <property type="match status" value="1"/>
</dbReference>
<dbReference type="OrthoDB" id="8629576at2"/>
<dbReference type="InterPro" id="IPR015813">
    <property type="entry name" value="Pyrv/PenolPyrv_kinase-like_dom"/>
</dbReference>
<sequence>MQSKNTLHQRFQAGEFIVAPGAYDCICANAVQQAGFHALYMTGMGTSLSRLGLPDYGLATMSEMVSNASAIASSIAVPVIADADTGYGNELNMVRTVHEYERHGIAAIHIEDQVFPKRCGHLGQKQVVPAAEFVSKIHAAVNARSSEDFLIIARTDANAVHGFNDAVSRANAALDMGADFALVEAPETIDQMEAVPRLVHGPCVLNVLVGGRSPLLPLRKIQEMGYRCVLLSDLLLNAALGAYDRALQRTLAMHEVLHLDPTAPPSAIFSRFGAAAWDSVRADRMSRPE</sequence>
<name>A0A4R1LDU4_9BACT</name>
<dbReference type="AlphaFoldDB" id="A0A4R1LDU4"/>
<accession>A0A4R1LDU4</accession>
<dbReference type="Proteomes" id="UP000295210">
    <property type="component" value="Unassembled WGS sequence"/>
</dbReference>
<dbReference type="InterPro" id="IPR018523">
    <property type="entry name" value="Isocitrate_lyase_ph_CS"/>
</dbReference>
<comment type="caution">
    <text evidence="1">The sequence shown here is derived from an EMBL/GenBank/DDBJ whole genome shotgun (WGS) entry which is preliminary data.</text>
</comment>
<dbReference type="InterPro" id="IPR040442">
    <property type="entry name" value="Pyrv_kinase-like_dom_sf"/>
</dbReference>
<proteinExistence type="predicted"/>
<evidence type="ECO:0000313" key="2">
    <source>
        <dbReference type="Proteomes" id="UP000295210"/>
    </source>
</evidence>
<gene>
    <name evidence="1" type="ORF">C7378_0907</name>
</gene>
<evidence type="ECO:0000313" key="1">
    <source>
        <dbReference type="EMBL" id="TCK75907.1"/>
    </source>
</evidence>
<dbReference type="CDD" id="cd00377">
    <property type="entry name" value="ICL_PEPM"/>
    <property type="match status" value="1"/>
</dbReference>
<protein>
    <submittedName>
        <fullName evidence="1">2-methylisocitrate lyase-like PEP mutase family enzyme</fullName>
    </submittedName>
</protein>
<dbReference type="PROSITE" id="PS00161">
    <property type="entry name" value="ISOCITRATE_LYASE"/>
    <property type="match status" value="1"/>
</dbReference>
<dbReference type="EMBL" id="SMGK01000001">
    <property type="protein sequence ID" value="TCK75907.1"/>
    <property type="molecule type" value="Genomic_DNA"/>
</dbReference>
<dbReference type="PANTHER" id="PTHR42905:SF2">
    <property type="entry name" value="PHOSPHOENOLPYRUVATE CARBOXYLASE FAMILY PROTEIN"/>
    <property type="match status" value="1"/>
</dbReference>
<dbReference type="GO" id="GO:0016833">
    <property type="term" value="F:oxo-acid-lyase activity"/>
    <property type="evidence" value="ECO:0007669"/>
    <property type="project" value="UniProtKB-ARBA"/>
</dbReference>
<keyword evidence="2" id="KW-1185">Reference proteome</keyword>
<dbReference type="RefSeq" id="WP_131992220.1">
    <property type="nucleotide sequence ID" value="NZ_SMGK01000001.1"/>
</dbReference>
<keyword evidence="1" id="KW-0456">Lyase</keyword>